<evidence type="ECO:0000313" key="1">
    <source>
        <dbReference type="EMBL" id="GAD31386.1"/>
    </source>
</evidence>
<dbReference type="EMBL" id="DF196820">
    <property type="protein sequence ID" value="GAD31386.1"/>
    <property type="molecule type" value="Genomic_DNA"/>
</dbReference>
<reference evidence="2" key="1">
    <citation type="submission" date="2012-12" db="EMBL/GenBank/DDBJ databases">
        <title>Genome Sequence of Photobacterium leiognathi lrivu.4.1.</title>
        <authorList>
            <person name="Urbanczyk H."/>
            <person name="Ogura Y."/>
            <person name="Hayashi T."/>
            <person name="Dunlap P.V."/>
        </authorList>
    </citation>
    <scope>NUCLEOTIDE SEQUENCE [LARGE SCALE GENOMIC DNA]</scope>
    <source>
        <strain evidence="2">lrivu.4.1</strain>
    </source>
</reference>
<dbReference type="RefSeq" id="WP_023934223.1">
    <property type="nucleotide sequence ID" value="NZ_DF196820.1"/>
</dbReference>
<dbReference type="HOGENOM" id="CLU_093499_0_0_6"/>
<dbReference type="eggNOG" id="COG3655">
    <property type="taxonomic scope" value="Bacteria"/>
</dbReference>
<evidence type="ECO:0000313" key="2">
    <source>
        <dbReference type="Proteomes" id="UP000030675"/>
    </source>
</evidence>
<dbReference type="Proteomes" id="UP000030675">
    <property type="component" value="Unassembled WGS sequence"/>
</dbReference>
<dbReference type="AlphaFoldDB" id="V5ENN7"/>
<protein>
    <submittedName>
        <fullName evidence="1">Uncharacterized protein</fullName>
    </submittedName>
</protein>
<name>V5ENN7_PHOLE</name>
<accession>V5ENN7</accession>
<proteinExistence type="predicted"/>
<sequence>MNVGPKFLLAALRKKIKDEGLCYSFLSEKSGIPLSSIKRHLHNPSLGLDKILVYLNYLNTDLIELANLANQLQHKNEQILTEDQSALFLEHPHLLDFIYMVTSRNLDPQDIAKTYQLSENSLRFYLRIAEMLGYVEDYGDELIYRSGRRFLMEEGSELDSLFRERFQNESLSHEINPGICVGRIRLTNEQRQQLEEEVYNKLVKFNAINTPNDDGELTNVLMRCTPGAQIFLSDGLPDIDGNLLKQVAQFIDRQGFKS</sequence>
<organism evidence="1 2">
    <name type="scientific">Photobacterium leiognathi lrivu.4.1</name>
    <dbReference type="NCBI Taxonomy" id="1248232"/>
    <lineage>
        <taxon>Bacteria</taxon>
        <taxon>Pseudomonadati</taxon>
        <taxon>Pseudomonadota</taxon>
        <taxon>Gammaproteobacteria</taxon>
        <taxon>Vibrionales</taxon>
        <taxon>Vibrionaceae</taxon>
        <taxon>Photobacterium</taxon>
    </lineage>
</organism>
<gene>
    <name evidence="1" type="ORF">PLEI_3045</name>
</gene>